<feature type="compositionally biased region" description="Basic and acidic residues" evidence="1">
    <location>
        <begin position="124"/>
        <end position="141"/>
    </location>
</feature>
<accession>A0A2M7FXD6</accession>
<comment type="caution">
    <text evidence="2">The sequence shown here is derived from an EMBL/GenBank/DDBJ whole genome shotgun (WGS) entry which is preliminary data.</text>
</comment>
<dbReference type="EMBL" id="PFFQ01000066">
    <property type="protein sequence ID" value="PIW13805.1"/>
    <property type="molecule type" value="Genomic_DNA"/>
</dbReference>
<gene>
    <name evidence="2" type="ORF">COW36_24370</name>
</gene>
<dbReference type="Proteomes" id="UP000231019">
    <property type="component" value="Unassembled WGS sequence"/>
</dbReference>
<reference evidence="2 3" key="1">
    <citation type="submission" date="2017-09" db="EMBL/GenBank/DDBJ databases">
        <title>Depth-based differentiation of microbial function through sediment-hosted aquifers and enrichment of novel symbionts in the deep terrestrial subsurface.</title>
        <authorList>
            <person name="Probst A.J."/>
            <person name="Ladd B."/>
            <person name="Jarett J.K."/>
            <person name="Geller-Mcgrath D.E."/>
            <person name="Sieber C.M."/>
            <person name="Emerson J.B."/>
            <person name="Anantharaman K."/>
            <person name="Thomas B.C."/>
            <person name="Malmstrom R."/>
            <person name="Stieglmeier M."/>
            <person name="Klingl A."/>
            <person name="Woyke T."/>
            <person name="Ryan C.M."/>
            <person name="Banfield J.F."/>
        </authorList>
    </citation>
    <scope>NUCLEOTIDE SEQUENCE [LARGE SCALE GENOMIC DNA]</scope>
    <source>
        <strain evidence="2">CG17_big_fil_post_rev_8_21_14_2_50_48_46</strain>
    </source>
</reference>
<proteinExistence type="predicted"/>
<name>A0A2M7FXD6_9BACT</name>
<dbReference type="AlphaFoldDB" id="A0A2M7FXD6"/>
<evidence type="ECO:0000313" key="3">
    <source>
        <dbReference type="Proteomes" id="UP000231019"/>
    </source>
</evidence>
<feature type="compositionally biased region" description="Polar residues" evidence="1">
    <location>
        <begin position="150"/>
        <end position="160"/>
    </location>
</feature>
<evidence type="ECO:0000256" key="1">
    <source>
        <dbReference type="SAM" id="MobiDB-lite"/>
    </source>
</evidence>
<feature type="region of interest" description="Disordered" evidence="1">
    <location>
        <begin position="223"/>
        <end position="270"/>
    </location>
</feature>
<feature type="region of interest" description="Disordered" evidence="1">
    <location>
        <begin position="107"/>
        <end position="168"/>
    </location>
</feature>
<evidence type="ECO:0000313" key="2">
    <source>
        <dbReference type="EMBL" id="PIW13805.1"/>
    </source>
</evidence>
<feature type="compositionally biased region" description="Acidic residues" evidence="1">
    <location>
        <begin position="233"/>
        <end position="243"/>
    </location>
</feature>
<organism evidence="2 3">
    <name type="scientific">bacterium (Candidatus Blackallbacteria) CG17_big_fil_post_rev_8_21_14_2_50_48_46</name>
    <dbReference type="NCBI Taxonomy" id="2014261"/>
    <lineage>
        <taxon>Bacteria</taxon>
        <taxon>Candidatus Blackallbacteria</taxon>
    </lineage>
</organism>
<sequence length="529" mass="59649">MAEQKRPPRSLRGDSGPQYYRDWSAADAVISQDSYSLGEDFEEEVLLEPQEMHMVEDLENLEDPSPPVQGPVYGDLPPLSVITPADLSPVSAKPVVEAKPKVQITRVNKPSIQRARRYNELAAEDEKKKREEAAEAARRQAEQQPEMPSRTRSLNSGNSHKTTELKTNIKDIAEKIDETAENVKTAADSIGDNIRQIGDKLSASVVGGVKKVGNRMVGMINRWGKKSSSRAEEMEDQDFEDEPLPSQPQARPVGSVHSSSPPPAPVAAAPVAESSLLDQVPPVPPVQYGPLLKEGIVFLSFEKNPLPSEGSEHDLEARFLQEALEDLRKCIKMVQKLPDPKEGPYRGIPMAYLFKNSREQDVYFFLHYVQAHPGAFKDKQFKFSEAFASWVLKRSHKTVITEPFPEVPALNYFPLYKQNIRFLTVQKKAMVLATGKSPEEVERLFMEKAMEDVRACIDLVAQFPAPSQGPYKGRPMRQIFRNISERDIYFFLHYINSQPEIFQNQNFKFSEAFASWLLKRSHETVLPSA</sequence>
<protein>
    <submittedName>
        <fullName evidence="2">Uncharacterized protein</fullName>
    </submittedName>
</protein>